<evidence type="ECO:0000313" key="1">
    <source>
        <dbReference type="EMBL" id="KEH27666.1"/>
    </source>
</evidence>
<keyword evidence="3" id="KW-1185">Reference proteome</keyword>
<evidence type="ECO:0000313" key="2">
    <source>
        <dbReference type="EnsemblPlants" id="KEH27666"/>
    </source>
</evidence>
<accession>A0A072UDY5</accession>
<protein>
    <submittedName>
        <fullName evidence="1 2">Uncharacterized protein</fullName>
    </submittedName>
</protein>
<dbReference type="Proteomes" id="UP000002051">
    <property type="component" value="Chromosome 5"/>
</dbReference>
<dbReference type="EMBL" id="CM001221">
    <property type="protein sequence ID" value="KEH27666.1"/>
    <property type="molecule type" value="Genomic_DNA"/>
</dbReference>
<sequence length="50" mass="5551">MAERSYYACDETKPKLDIFIVVAAMLWSLISLKESCISGVDHFQLVTGLG</sequence>
<dbReference type="EnsemblPlants" id="KEH27666">
    <property type="protein sequence ID" value="KEH27666"/>
    <property type="gene ID" value="MTR_5g026535"/>
</dbReference>
<dbReference type="HOGENOM" id="CLU_3127362_0_0_1"/>
<proteinExistence type="predicted"/>
<name>A0A072UDY5_MEDTR</name>
<gene>
    <name evidence="1" type="ordered locus">MTR_5g026535</name>
</gene>
<reference evidence="2" key="3">
    <citation type="submission" date="2015-04" db="UniProtKB">
        <authorList>
            <consortium name="EnsemblPlants"/>
        </authorList>
    </citation>
    <scope>IDENTIFICATION</scope>
    <source>
        <strain evidence="2">cv. Jemalong A17</strain>
    </source>
</reference>
<organism evidence="1 3">
    <name type="scientific">Medicago truncatula</name>
    <name type="common">Barrel medic</name>
    <name type="synonym">Medicago tribuloides</name>
    <dbReference type="NCBI Taxonomy" id="3880"/>
    <lineage>
        <taxon>Eukaryota</taxon>
        <taxon>Viridiplantae</taxon>
        <taxon>Streptophyta</taxon>
        <taxon>Embryophyta</taxon>
        <taxon>Tracheophyta</taxon>
        <taxon>Spermatophyta</taxon>
        <taxon>Magnoliopsida</taxon>
        <taxon>eudicotyledons</taxon>
        <taxon>Gunneridae</taxon>
        <taxon>Pentapetalae</taxon>
        <taxon>rosids</taxon>
        <taxon>fabids</taxon>
        <taxon>Fabales</taxon>
        <taxon>Fabaceae</taxon>
        <taxon>Papilionoideae</taxon>
        <taxon>50 kb inversion clade</taxon>
        <taxon>NPAAA clade</taxon>
        <taxon>Hologalegina</taxon>
        <taxon>IRL clade</taxon>
        <taxon>Trifolieae</taxon>
        <taxon>Medicago</taxon>
    </lineage>
</organism>
<reference evidence="1 3" key="1">
    <citation type="journal article" date="2011" name="Nature">
        <title>The Medicago genome provides insight into the evolution of rhizobial symbioses.</title>
        <authorList>
            <person name="Young N.D."/>
            <person name="Debelle F."/>
            <person name="Oldroyd G.E."/>
            <person name="Geurts R."/>
            <person name="Cannon S.B."/>
            <person name="Udvardi M.K."/>
            <person name="Benedito V.A."/>
            <person name="Mayer K.F."/>
            <person name="Gouzy J."/>
            <person name="Schoof H."/>
            <person name="Van de Peer Y."/>
            <person name="Proost S."/>
            <person name="Cook D.R."/>
            <person name="Meyers B.C."/>
            <person name="Spannagl M."/>
            <person name="Cheung F."/>
            <person name="De Mita S."/>
            <person name="Krishnakumar V."/>
            <person name="Gundlach H."/>
            <person name="Zhou S."/>
            <person name="Mudge J."/>
            <person name="Bharti A.K."/>
            <person name="Murray J.D."/>
            <person name="Naoumkina M.A."/>
            <person name="Rosen B."/>
            <person name="Silverstein K.A."/>
            <person name="Tang H."/>
            <person name="Rombauts S."/>
            <person name="Zhao P.X."/>
            <person name="Zhou P."/>
            <person name="Barbe V."/>
            <person name="Bardou P."/>
            <person name="Bechner M."/>
            <person name="Bellec A."/>
            <person name="Berger A."/>
            <person name="Berges H."/>
            <person name="Bidwell S."/>
            <person name="Bisseling T."/>
            <person name="Choisne N."/>
            <person name="Couloux A."/>
            <person name="Denny R."/>
            <person name="Deshpande S."/>
            <person name="Dai X."/>
            <person name="Doyle J.J."/>
            <person name="Dudez A.M."/>
            <person name="Farmer A.D."/>
            <person name="Fouteau S."/>
            <person name="Franken C."/>
            <person name="Gibelin C."/>
            <person name="Gish J."/>
            <person name="Goldstein S."/>
            <person name="Gonzalez A.J."/>
            <person name="Green P.J."/>
            <person name="Hallab A."/>
            <person name="Hartog M."/>
            <person name="Hua A."/>
            <person name="Humphray S.J."/>
            <person name="Jeong D.H."/>
            <person name="Jing Y."/>
            <person name="Jocker A."/>
            <person name="Kenton S.M."/>
            <person name="Kim D.J."/>
            <person name="Klee K."/>
            <person name="Lai H."/>
            <person name="Lang C."/>
            <person name="Lin S."/>
            <person name="Macmil S.L."/>
            <person name="Magdelenat G."/>
            <person name="Matthews L."/>
            <person name="McCorrison J."/>
            <person name="Monaghan E.L."/>
            <person name="Mun J.H."/>
            <person name="Najar F.Z."/>
            <person name="Nicholson C."/>
            <person name="Noirot C."/>
            <person name="O'Bleness M."/>
            <person name="Paule C.R."/>
            <person name="Poulain J."/>
            <person name="Prion F."/>
            <person name="Qin B."/>
            <person name="Qu C."/>
            <person name="Retzel E.F."/>
            <person name="Riddle C."/>
            <person name="Sallet E."/>
            <person name="Samain S."/>
            <person name="Samson N."/>
            <person name="Sanders I."/>
            <person name="Saurat O."/>
            <person name="Scarpelli C."/>
            <person name="Schiex T."/>
            <person name="Segurens B."/>
            <person name="Severin A.J."/>
            <person name="Sherrier D.J."/>
            <person name="Shi R."/>
            <person name="Sims S."/>
            <person name="Singer S.R."/>
            <person name="Sinharoy S."/>
            <person name="Sterck L."/>
            <person name="Viollet A."/>
            <person name="Wang B.B."/>
            <person name="Wang K."/>
            <person name="Wang M."/>
            <person name="Wang X."/>
            <person name="Warfsmann J."/>
            <person name="Weissenbach J."/>
            <person name="White D.D."/>
            <person name="White J.D."/>
            <person name="Wiley G.B."/>
            <person name="Wincker P."/>
            <person name="Xing Y."/>
            <person name="Yang L."/>
            <person name="Yao Z."/>
            <person name="Ying F."/>
            <person name="Zhai J."/>
            <person name="Zhou L."/>
            <person name="Zuber A."/>
            <person name="Denarie J."/>
            <person name="Dixon R.A."/>
            <person name="May G.D."/>
            <person name="Schwartz D.C."/>
            <person name="Rogers J."/>
            <person name="Quetier F."/>
            <person name="Town C.D."/>
            <person name="Roe B.A."/>
        </authorList>
    </citation>
    <scope>NUCLEOTIDE SEQUENCE [LARGE SCALE GENOMIC DNA]</scope>
    <source>
        <strain evidence="1">A17</strain>
        <strain evidence="2 3">cv. Jemalong A17</strain>
    </source>
</reference>
<evidence type="ECO:0000313" key="3">
    <source>
        <dbReference type="Proteomes" id="UP000002051"/>
    </source>
</evidence>
<reference evidence="1 3" key="2">
    <citation type="journal article" date="2014" name="BMC Genomics">
        <title>An improved genome release (version Mt4.0) for the model legume Medicago truncatula.</title>
        <authorList>
            <person name="Tang H."/>
            <person name="Krishnakumar V."/>
            <person name="Bidwell S."/>
            <person name="Rosen B."/>
            <person name="Chan A."/>
            <person name="Zhou S."/>
            <person name="Gentzbittel L."/>
            <person name="Childs K.L."/>
            <person name="Yandell M."/>
            <person name="Gundlach H."/>
            <person name="Mayer K.F."/>
            <person name="Schwartz D.C."/>
            <person name="Town C.D."/>
        </authorList>
    </citation>
    <scope>GENOME REANNOTATION</scope>
    <source>
        <strain evidence="1">A17</strain>
        <strain evidence="2 3">cv. Jemalong A17</strain>
    </source>
</reference>
<dbReference type="AlphaFoldDB" id="A0A072UDY5"/>